<feature type="transmembrane region" description="Helical" evidence="1">
    <location>
        <begin position="55"/>
        <end position="73"/>
    </location>
</feature>
<feature type="transmembrane region" description="Helical" evidence="1">
    <location>
        <begin position="355"/>
        <end position="376"/>
    </location>
</feature>
<feature type="transmembrane region" description="Helical" evidence="1">
    <location>
        <begin position="7"/>
        <end position="25"/>
    </location>
</feature>
<dbReference type="RefSeq" id="WP_163967891.1">
    <property type="nucleotide sequence ID" value="NZ_JAAIVB010000078.1"/>
</dbReference>
<feature type="transmembrane region" description="Helical" evidence="1">
    <location>
        <begin position="173"/>
        <end position="193"/>
    </location>
</feature>
<feature type="transmembrane region" description="Helical" evidence="1">
    <location>
        <begin position="396"/>
        <end position="420"/>
    </location>
</feature>
<evidence type="ECO:0000313" key="2">
    <source>
        <dbReference type="EMBL" id="NEX63958.1"/>
    </source>
</evidence>
<organism evidence="2 3">
    <name type="scientific">Noviherbaspirillum galbum</name>
    <dbReference type="NCBI Taxonomy" id="2709383"/>
    <lineage>
        <taxon>Bacteria</taxon>
        <taxon>Pseudomonadati</taxon>
        <taxon>Pseudomonadota</taxon>
        <taxon>Betaproteobacteria</taxon>
        <taxon>Burkholderiales</taxon>
        <taxon>Oxalobacteraceae</taxon>
        <taxon>Noviherbaspirillum</taxon>
    </lineage>
</organism>
<feature type="transmembrane region" description="Helical" evidence="1">
    <location>
        <begin position="245"/>
        <end position="266"/>
    </location>
</feature>
<comment type="caution">
    <text evidence="2">The sequence shown here is derived from an EMBL/GenBank/DDBJ whole genome shotgun (WGS) entry which is preliminary data.</text>
</comment>
<evidence type="ECO:0000256" key="1">
    <source>
        <dbReference type="SAM" id="Phobius"/>
    </source>
</evidence>
<reference evidence="2 3" key="1">
    <citation type="submission" date="2020-02" db="EMBL/GenBank/DDBJ databases">
        <authorList>
            <person name="Kim M.K."/>
        </authorList>
    </citation>
    <scope>NUCLEOTIDE SEQUENCE [LARGE SCALE GENOMIC DNA]</scope>
    <source>
        <strain evidence="2 3">17J57-3</strain>
    </source>
</reference>
<name>A0A6B3SU18_9BURK</name>
<accession>A0A6B3SU18</accession>
<feature type="transmembrane region" description="Helical" evidence="1">
    <location>
        <begin position="205"/>
        <end position="225"/>
    </location>
</feature>
<feature type="transmembrane region" description="Helical" evidence="1">
    <location>
        <begin position="313"/>
        <end position="335"/>
    </location>
</feature>
<dbReference type="AlphaFoldDB" id="A0A6B3SU18"/>
<feature type="transmembrane region" description="Helical" evidence="1">
    <location>
        <begin position="273"/>
        <end position="293"/>
    </location>
</feature>
<keyword evidence="1" id="KW-0472">Membrane</keyword>
<feature type="transmembrane region" description="Helical" evidence="1">
    <location>
        <begin position="441"/>
        <end position="459"/>
    </location>
</feature>
<gene>
    <name evidence="2" type="ORF">G3574_22990</name>
</gene>
<evidence type="ECO:0000313" key="3">
    <source>
        <dbReference type="Proteomes" id="UP000482155"/>
    </source>
</evidence>
<feature type="transmembrane region" description="Helical" evidence="1">
    <location>
        <begin position="85"/>
        <end position="105"/>
    </location>
</feature>
<keyword evidence="1" id="KW-1133">Transmembrane helix</keyword>
<feature type="transmembrane region" description="Helical" evidence="1">
    <location>
        <begin position="126"/>
        <end position="153"/>
    </location>
</feature>
<protein>
    <submittedName>
        <fullName evidence="2">Uncharacterized protein</fullName>
    </submittedName>
</protein>
<sequence>MNGGPTVAAAIAAVMTLIATTLARVFGGPGWLYLLTLAAMALLITSGFGNVNRKLRNTAAVLLLAGAAVFPFAKDPVAALQRGVFIAGMLVSLTSSVLLIARCAVQSRRIQMIGAALRERQGKARLTAFAAASQFFSGILGLAGANLMFVMAAPPDEESSGMRTASVVSIMRGFAAASCWSPVFGNMAILLALYPSLHWIEVFPAGLAVGQLTLIVGLLMTPLPPQEGSANGADERPTTTSGKELFFLAVPVMGVLLGFLGVVLLVSRTLHVIISAAIIIMGPCVSMAFHALSGSPGSRLRAGMRGTADSMRLYPALASEAMLFLSAGVAGSLMADSFPASWTGAIAALLGGHPFWGLAFLVFAIMLAALAGIHPMLSAVFLASTLTPDVLGLPPIAHMAAILAGWGLSASVTPFSVVSLTASRYARVGLYDISLRKNSGYALCSALLLCAVLAAWIGLTA</sequence>
<keyword evidence="1" id="KW-0812">Transmembrane</keyword>
<proteinExistence type="predicted"/>
<feature type="transmembrane region" description="Helical" evidence="1">
    <location>
        <begin position="31"/>
        <end position="48"/>
    </location>
</feature>
<dbReference type="EMBL" id="JAAIVB010000078">
    <property type="protein sequence ID" value="NEX63958.1"/>
    <property type="molecule type" value="Genomic_DNA"/>
</dbReference>
<keyword evidence="3" id="KW-1185">Reference proteome</keyword>
<dbReference type="Proteomes" id="UP000482155">
    <property type="component" value="Unassembled WGS sequence"/>
</dbReference>